<dbReference type="AlphaFoldDB" id="A0A4W4FSD7"/>
<protein>
    <recommendedName>
        <fullName evidence="14">KIND domain-containing protein</fullName>
    </recommendedName>
</protein>
<evidence type="ECO:0000256" key="4">
    <source>
        <dbReference type="ARBA" id="ARBA00010956"/>
    </source>
</evidence>
<reference evidence="15" key="3">
    <citation type="submission" date="2020-05" db="EMBL/GenBank/DDBJ databases">
        <title>Electrophorus electricus (electric eel) genome, fEleEle1, primary haplotype.</title>
        <authorList>
            <person name="Myers G."/>
            <person name="Meyer A."/>
            <person name="Fedrigo O."/>
            <person name="Formenti G."/>
            <person name="Rhie A."/>
            <person name="Tracey A."/>
            <person name="Sims Y."/>
            <person name="Jarvis E.D."/>
        </authorList>
    </citation>
    <scope>NUCLEOTIDE SEQUENCE [LARGE SCALE GENOMIC DNA]</scope>
</reference>
<evidence type="ECO:0000256" key="9">
    <source>
        <dbReference type="ARBA" id="ARBA00022927"/>
    </source>
</evidence>
<dbReference type="Gene3D" id="1.10.510.10">
    <property type="entry name" value="Transferase(Phosphotransferase) domain 1"/>
    <property type="match status" value="1"/>
</dbReference>
<accession>A0A4W4FSD7</accession>
<dbReference type="GeneTree" id="ENSGT00970000197399"/>
<dbReference type="GO" id="GO:0008017">
    <property type="term" value="F:microtubule binding"/>
    <property type="evidence" value="ECO:0007669"/>
    <property type="project" value="TreeGrafter"/>
</dbReference>
<evidence type="ECO:0000256" key="1">
    <source>
        <dbReference type="ARBA" id="ARBA00004180"/>
    </source>
</evidence>
<evidence type="ECO:0000313" key="16">
    <source>
        <dbReference type="Proteomes" id="UP000314983"/>
    </source>
</evidence>
<reference evidence="15" key="4">
    <citation type="submission" date="2025-08" db="UniProtKB">
        <authorList>
            <consortium name="Ensembl"/>
        </authorList>
    </citation>
    <scope>IDENTIFICATION</scope>
</reference>
<keyword evidence="12" id="KW-0206">Cytoskeleton</keyword>
<dbReference type="GO" id="GO:0005856">
    <property type="term" value="C:cytoskeleton"/>
    <property type="evidence" value="ECO:0007669"/>
    <property type="project" value="UniProtKB-SubCell"/>
</dbReference>
<keyword evidence="6" id="KW-1003">Cell membrane</keyword>
<keyword evidence="8" id="KW-0677">Repeat</keyword>
<dbReference type="Ensembl" id="ENSEEET00000028226.2">
    <property type="protein sequence ID" value="ENSEEEP00000027907.2"/>
    <property type="gene ID" value="ENSEEEG00000013439.2"/>
</dbReference>
<dbReference type="PROSITE" id="PS51377">
    <property type="entry name" value="KIND"/>
    <property type="match status" value="1"/>
</dbReference>
<dbReference type="PANTHER" id="PTHR21345:SF9">
    <property type="entry name" value="KIND DOMAIN-CONTAINING PROTEIN"/>
    <property type="match status" value="1"/>
</dbReference>
<dbReference type="GO" id="GO:0040038">
    <property type="term" value="P:polar body extrusion after meiotic divisions"/>
    <property type="evidence" value="ECO:0007669"/>
    <property type="project" value="TreeGrafter"/>
</dbReference>
<evidence type="ECO:0000256" key="5">
    <source>
        <dbReference type="ARBA" id="ARBA00022448"/>
    </source>
</evidence>
<dbReference type="InterPro" id="IPR011019">
    <property type="entry name" value="KIND_dom"/>
</dbReference>
<feature type="domain" description="KIND" evidence="14">
    <location>
        <begin position="13"/>
        <end position="108"/>
    </location>
</feature>
<reference evidence="15" key="5">
    <citation type="submission" date="2025-09" db="UniProtKB">
        <authorList>
            <consortium name="Ensembl"/>
        </authorList>
    </citation>
    <scope>IDENTIFICATION</scope>
</reference>
<evidence type="ECO:0000256" key="6">
    <source>
        <dbReference type="ARBA" id="ARBA00022475"/>
    </source>
</evidence>
<evidence type="ECO:0000256" key="2">
    <source>
        <dbReference type="ARBA" id="ARBA00004245"/>
    </source>
</evidence>
<proteinExistence type="inferred from homology"/>
<dbReference type="Pfam" id="PF16474">
    <property type="entry name" value="KIND"/>
    <property type="match status" value="1"/>
</dbReference>
<evidence type="ECO:0000259" key="14">
    <source>
        <dbReference type="PROSITE" id="PS51377"/>
    </source>
</evidence>
<evidence type="ECO:0000256" key="12">
    <source>
        <dbReference type="ARBA" id="ARBA00023212"/>
    </source>
</evidence>
<keyword evidence="5" id="KW-0813">Transport</keyword>
<keyword evidence="9" id="KW-0653">Protein transport</keyword>
<dbReference type="Proteomes" id="UP000314983">
    <property type="component" value="Chromosome 24"/>
</dbReference>
<keyword evidence="11" id="KW-0009">Actin-binding</keyword>
<dbReference type="InterPro" id="IPR029901">
    <property type="entry name" value="Spire"/>
</dbReference>
<evidence type="ECO:0000256" key="13">
    <source>
        <dbReference type="ARBA" id="ARBA00023329"/>
    </source>
</evidence>
<dbReference type="GO" id="GO:0036089">
    <property type="term" value="P:cleavage furrow formation"/>
    <property type="evidence" value="ECO:0007669"/>
    <property type="project" value="TreeGrafter"/>
</dbReference>
<sequence>MERNGSAPGACQISLSDILALQGRPACEEEAWALCYQLCSLLEPGSWKTLRVPGPDGVLFSSDGRVTLRTDGGETGELAQRCACPRRARRADILVCSFRNRRAVRDRD</sequence>
<keyword evidence="7" id="KW-0963">Cytoplasm</keyword>
<evidence type="ECO:0000256" key="7">
    <source>
        <dbReference type="ARBA" id="ARBA00022490"/>
    </source>
</evidence>
<comment type="subcellular location">
    <subcellularLocation>
        <location evidence="3">Cell membrane</location>
        <topology evidence="3">Peripheral membrane protein</topology>
        <orientation evidence="3">Cytoplasmic side</orientation>
    </subcellularLocation>
    <subcellularLocation>
        <location evidence="2">Cytoplasm</location>
        <location evidence="2">Cytoskeleton</location>
    </subcellularLocation>
    <subcellularLocation>
        <location evidence="1">Cytoplasmic vesicle membrane</location>
        <topology evidence="1">Peripheral membrane protein</topology>
        <orientation evidence="1">Cytoplasmic side</orientation>
    </subcellularLocation>
</comment>
<keyword evidence="16" id="KW-1185">Reference proteome</keyword>
<dbReference type="GO" id="GO:0030041">
    <property type="term" value="P:actin filament polymerization"/>
    <property type="evidence" value="ECO:0007669"/>
    <property type="project" value="TreeGrafter"/>
</dbReference>
<dbReference type="GO" id="GO:0048193">
    <property type="term" value="P:Golgi vesicle transport"/>
    <property type="evidence" value="ECO:0007669"/>
    <property type="project" value="TreeGrafter"/>
</dbReference>
<evidence type="ECO:0000256" key="10">
    <source>
        <dbReference type="ARBA" id="ARBA00023136"/>
    </source>
</evidence>
<keyword evidence="10" id="KW-0472">Membrane</keyword>
<comment type="similarity">
    <text evidence="4">Belongs to the spire family.</text>
</comment>
<keyword evidence="13" id="KW-0968">Cytoplasmic vesicle</keyword>
<dbReference type="GO" id="GO:0015031">
    <property type="term" value="P:protein transport"/>
    <property type="evidence" value="ECO:0007669"/>
    <property type="project" value="UniProtKB-KW"/>
</dbReference>
<dbReference type="GO" id="GO:0030659">
    <property type="term" value="C:cytoplasmic vesicle membrane"/>
    <property type="evidence" value="ECO:0007669"/>
    <property type="project" value="UniProtKB-SubCell"/>
</dbReference>
<evidence type="ECO:0000313" key="15">
    <source>
        <dbReference type="Ensembl" id="ENSEEEP00000027907.2"/>
    </source>
</evidence>
<evidence type="ECO:0000256" key="8">
    <source>
        <dbReference type="ARBA" id="ARBA00022737"/>
    </source>
</evidence>
<name>A0A4W4FSD7_ELEEL</name>
<dbReference type="GO" id="GO:0051639">
    <property type="term" value="P:actin filament network formation"/>
    <property type="evidence" value="ECO:0007669"/>
    <property type="project" value="TreeGrafter"/>
</dbReference>
<evidence type="ECO:0000256" key="11">
    <source>
        <dbReference type="ARBA" id="ARBA00023203"/>
    </source>
</evidence>
<dbReference type="GO" id="GO:0003779">
    <property type="term" value="F:actin binding"/>
    <property type="evidence" value="ECO:0007669"/>
    <property type="project" value="UniProtKB-KW"/>
</dbReference>
<dbReference type="STRING" id="8005.ENSEEEP00000027907"/>
<reference evidence="16" key="1">
    <citation type="journal article" date="2014" name="Science">
        <title>Nonhuman genetics. Genomic basis for the convergent evolution of electric organs.</title>
        <authorList>
            <person name="Gallant J.R."/>
            <person name="Traeger L.L."/>
            <person name="Volkening J.D."/>
            <person name="Moffett H."/>
            <person name="Chen P.H."/>
            <person name="Novina C.D."/>
            <person name="Phillips G.N.Jr."/>
            <person name="Anand R."/>
            <person name="Wells G.B."/>
            <person name="Pinch M."/>
            <person name="Guth R."/>
            <person name="Unguez G.A."/>
            <person name="Albert J.S."/>
            <person name="Zakon H.H."/>
            <person name="Samanta M.P."/>
            <person name="Sussman M.R."/>
        </authorList>
    </citation>
    <scope>NUCLEOTIDE SEQUENCE [LARGE SCALE GENOMIC DNA]</scope>
</reference>
<organism evidence="15 16">
    <name type="scientific">Electrophorus electricus</name>
    <name type="common">Electric eel</name>
    <name type="synonym">Gymnotus electricus</name>
    <dbReference type="NCBI Taxonomy" id="8005"/>
    <lineage>
        <taxon>Eukaryota</taxon>
        <taxon>Metazoa</taxon>
        <taxon>Chordata</taxon>
        <taxon>Craniata</taxon>
        <taxon>Vertebrata</taxon>
        <taxon>Euteleostomi</taxon>
        <taxon>Actinopterygii</taxon>
        <taxon>Neopterygii</taxon>
        <taxon>Teleostei</taxon>
        <taxon>Ostariophysi</taxon>
        <taxon>Gymnotiformes</taxon>
        <taxon>Gymnotoidei</taxon>
        <taxon>Gymnotidae</taxon>
        <taxon>Electrophorus</taxon>
    </lineage>
</organism>
<dbReference type="GO" id="GO:0005886">
    <property type="term" value="C:plasma membrane"/>
    <property type="evidence" value="ECO:0007669"/>
    <property type="project" value="UniProtKB-SubCell"/>
</dbReference>
<reference evidence="16" key="2">
    <citation type="journal article" date="2017" name="Sci. Adv.">
        <title>A tail of two voltages: Proteomic comparison of the three electric organs of the electric eel.</title>
        <authorList>
            <person name="Traeger L.L."/>
            <person name="Sabat G."/>
            <person name="Barrett-Wilt G.A."/>
            <person name="Wells G.B."/>
            <person name="Sussman M.R."/>
        </authorList>
    </citation>
    <scope>NUCLEOTIDE SEQUENCE [LARGE SCALE GENOMIC DNA]</scope>
</reference>
<dbReference type="PANTHER" id="PTHR21345">
    <property type="entry name" value="SPIRE"/>
    <property type="match status" value="1"/>
</dbReference>
<dbReference type="GO" id="GO:0005938">
    <property type="term" value="C:cell cortex"/>
    <property type="evidence" value="ECO:0007669"/>
    <property type="project" value="TreeGrafter"/>
</dbReference>
<dbReference type="GO" id="GO:0045010">
    <property type="term" value="P:actin nucleation"/>
    <property type="evidence" value="ECO:0007669"/>
    <property type="project" value="InterPro"/>
</dbReference>
<evidence type="ECO:0000256" key="3">
    <source>
        <dbReference type="ARBA" id="ARBA00004413"/>
    </source>
</evidence>
<dbReference type="GO" id="GO:0051295">
    <property type="term" value="P:establishment of meiotic spindle localization"/>
    <property type="evidence" value="ECO:0007669"/>
    <property type="project" value="TreeGrafter"/>
</dbReference>